<dbReference type="AlphaFoldDB" id="A0A091CUL3"/>
<feature type="compositionally biased region" description="Polar residues" evidence="1">
    <location>
        <begin position="37"/>
        <end position="52"/>
    </location>
</feature>
<proteinExistence type="predicted"/>
<evidence type="ECO:0000313" key="3">
    <source>
        <dbReference type="Proteomes" id="UP000028990"/>
    </source>
</evidence>
<evidence type="ECO:0000313" key="2">
    <source>
        <dbReference type="EMBL" id="KFO21688.1"/>
    </source>
</evidence>
<evidence type="ECO:0000256" key="1">
    <source>
        <dbReference type="SAM" id="MobiDB-lite"/>
    </source>
</evidence>
<organism evidence="2 3">
    <name type="scientific">Fukomys damarensis</name>
    <name type="common">Damaraland mole rat</name>
    <name type="synonym">Cryptomys damarensis</name>
    <dbReference type="NCBI Taxonomy" id="885580"/>
    <lineage>
        <taxon>Eukaryota</taxon>
        <taxon>Metazoa</taxon>
        <taxon>Chordata</taxon>
        <taxon>Craniata</taxon>
        <taxon>Vertebrata</taxon>
        <taxon>Euteleostomi</taxon>
        <taxon>Mammalia</taxon>
        <taxon>Eutheria</taxon>
        <taxon>Euarchontoglires</taxon>
        <taxon>Glires</taxon>
        <taxon>Rodentia</taxon>
        <taxon>Hystricomorpha</taxon>
        <taxon>Bathyergidae</taxon>
        <taxon>Fukomys</taxon>
    </lineage>
</organism>
<sequence>MSDLQKEGIKLHPWCPRLARNNALPSTFPDSYVPESKITTDVDTGPDSHTAQEVSSLRALTIPTELAKASRVPPTIKLIGPSCKALRSPHLKPPAASPVQPPALLLRPLCLLSPPSTS</sequence>
<accession>A0A091CUL3</accession>
<feature type="region of interest" description="Disordered" evidence="1">
    <location>
        <begin position="29"/>
        <end position="52"/>
    </location>
</feature>
<reference evidence="2 3" key="1">
    <citation type="submission" date="2013-11" db="EMBL/GenBank/DDBJ databases">
        <title>The Damaraland mole rat (Fukomys damarensis) genome and evolution of African mole rats.</title>
        <authorList>
            <person name="Gladyshev V.N."/>
            <person name="Fang X."/>
        </authorList>
    </citation>
    <scope>NUCLEOTIDE SEQUENCE [LARGE SCALE GENOMIC DNA]</scope>
    <source>
        <tissue evidence="2">Liver</tissue>
    </source>
</reference>
<protein>
    <submittedName>
        <fullName evidence="2">Uncharacterized protein</fullName>
    </submittedName>
</protein>
<gene>
    <name evidence="2" type="ORF">H920_16800</name>
</gene>
<name>A0A091CUL3_FUKDA</name>
<dbReference type="Proteomes" id="UP000028990">
    <property type="component" value="Unassembled WGS sequence"/>
</dbReference>
<keyword evidence="3" id="KW-1185">Reference proteome</keyword>
<dbReference type="EMBL" id="KN124308">
    <property type="protein sequence ID" value="KFO21688.1"/>
    <property type="molecule type" value="Genomic_DNA"/>
</dbReference>